<comment type="caution">
    <text evidence="6">The sequence shown here is derived from an EMBL/GenBank/DDBJ whole genome shotgun (WGS) entry which is preliminary data.</text>
</comment>
<dbReference type="GO" id="GO:0008033">
    <property type="term" value="P:tRNA processing"/>
    <property type="evidence" value="ECO:0007669"/>
    <property type="project" value="UniProtKB-KW"/>
</dbReference>
<evidence type="ECO:0000256" key="3">
    <source>
        <dbReference type="ARBA" id="ARBA00022723"/>
    </source>
</evidence>
<dbReference type="HAMAP" id="MF_01222">
    <property type="entry name" value="Archease_arch"/>
    <property type="match status" value="1"/>
</dbReference>
<dbReference type="InterPro" id="IPR022952">
    <property type="entry name" value="Archease_arc"/>
</dbReference>
<reference evidence="6" key="1">
    <citation type="submission" date="2019-08" db="EMBL/GenBank/DDBJ databases">
        <authorList>
            <person name="Kucharzyk K."/>
            <person name="Murdoch R.W."/>
            <person name="Higgins S."/>
            <person name="Loffler F."/>
        </authorList>
    </citation>
    <scope>NUCLEOTIDE SEQUENCE</scope>
</reference>
<comment type="similarity">
    <text evidence="1">Belongs to the archease family.</text>
</comment>
<evidence type="ECO:0000256" key="4">
    <source>
        <dbReference type="ARBA" id="ARBA00022837"/>
    </source>
</evidence>
<evidence type="ECO:0000313" key="6">
    <source>
        <dbReference type="EMBL" id="MPL61982.1"/>
    </source>
</evidence>
<dbReference type="SUPFAM" id="SSF69819">
    <property type="entry name" value="MTH1598-like"/>
    <property type="match status" value="1"/>
</dbReference>
<evidence type="ECO:0000256" key="2">
    <source>
        <dbReference type="ARBA" id="ARBA00022694"/>
    </source>
</evidence>
<sequence length="157" mass="18457">MYMNNKNHLKKNTQKRFEFFDVTADIGFWAYGKTLNEVFENAALAMFDVITDVKKVDKNDSKAIYVESEDLVSLLYDFLEELLIIHEVDLMLFSNFDVNIIKEKYNCSEIFKLNAVINGENINWNKHDRRSEVKAITFHMMEILCDDICKARVILDL</sequence>
<organism evidence="6">
    <name type="scientific">bioreactor metagenome</name>
    <dbReference type="NCBI Taxonomy" id="1076179"/>
    <lineage>
        <taxon>unclassified sequences</taxon>
        <taxon>metagenomes</taxon>
        <taxon>ecological metagenomes</taxon>
    </lineage>
</organism>
<dbReference type="InterPro" id="IPR036820">
    <property type="entry name" value="Archease_dom_sf"/>
</dbReference>
<name>A0A644T722_9ZZZZ</name>
<keyword evidence="3" id="KW-0479">Metal-binding</keyword>
<dbReference type="InterPro" id="IPR002804">
    <property type="entry name" value="Archease"/>
</dbReference>
<evidence type="ECO:0000256" key="1">
    <source>
        <dbReference type="ARBA" id="ARBA00007963"/>
    </source>
</evidence>
<gene>
    <name evidence="6" type="ORF">SDC9_07572</name>
</gene>
<dbReference type="NCBIfam" id="NF001617">
    <property type="entry name" value="PRK00407.1"/>
    <property type="match status" value="1"/>
</dbReference>
<feature type="domain" description="Archease" evidence="5">
    <location>
        <begin position="17"/>
        <end position="157"/>
    </location>
</feature>
<dbReference type="InterPro" id="IPR023572">
    <property type="entry name" value="Archease_dom"/>
</dbReference>
<dbReference type="Pfam" id="PF01951">
    <property type="entry name" value="Archease"/>
    <property type="match status" value="1"/>
</dbReference>
<keyword evidence="4" id="KW-0106">Calcium</keyword>
<keyword evidence="2" id="KW-0819">tRNA processing</keyword>
<accession>A0A644T722</accession>
<dbReference type="GO" id="GO:0046872">
    <property type="term" value="F:metal ion binding"/>
    <property type="evidence" value="ECO:0007669"/>
    <property type="project" value="UniProtKB-KW"/>
</dbReference>
<dbReference type="PANTHER" id="PTHR12682:SF11">
    <property type="entry name" value="PROTEIN ARCHEASE"/>
    <property type="match status" value="1"/>
</dbReference>
<protein>
    <submittedName>
        <fullName evidence="6">Protein archease</fullName>
    </submittedName>
</protein>
<dbReference type="EMBL" id="VSSQ01000016">
    <property type="protein sequence ID" value="MPL61982.1"/>
    <property type="molecule type" value="Genomic_DNA"/>
</dbReference>
<dbReference type="Gene3D" id="3.55.10.10">
    <property type="entry name" value="Archease domain"/>
    <property type="match status" value="1"/>
</dbReference>
<proteinExistence type="inferred from homology"/>
<dbReference type="PANTHER" id="PTHR12682">
    <property type="entry name" value="ARCHEASE"/>
    <property type="match status" value="1"/>
</dbReference>
<evidence type="ECO:0000259" key="5">
    <source>
        <dbReference type="Pfam" id="PF01951"/>
    </source>
</evidence>
<dbReference type="AlphaFoldDB" id="A0A644T722"/>